<dbReference type="Proteomes" id="UP000298390">
    <property type="component" value="Unassembled WGS sequence"/>
</dbReference>
<proteinExistence type="predicted"/>
<dbReference type="AlphaFoldDB" id="A0A4Y9XRZ7"/>
<feature type="compositionally biased region" description="Polar residues" evidence="1">
    <location>
        <begin position="55"/>
        <end position="67"/>
    </location>
</feature>
<feature type="compositionally biased region" description="Polar residues" evidence="1">
    <location>
        <begin position="84"/>
        <end position="102"/>
    </location>
</feature>
<evidence type="ECO:0000313" key="3">
    <source>
        <dbReference type="Proteomes" id="UP000298390"/>
    </source>
</evidence>
<gene>
    <name evidence="2" type="ORF">EVJ58_g10641</name>
</gene>
<feature type="compositionally biased region" description="Polar residues" evidence="1">
    <location>
        <begin position="194"/>
        <end position="207"/>
    </location>
</feature>
<protein>
    <submittedName>
        <fullName evidence="2">Uncharacterized protein</fullName>
    </submittedName>
</protein>
<feature type="region of interest" description="Disordered" evidence="1">
    <location>
        <begin position="1"/>
        <end position="214"/>
    </location>
</feature>
<reference evidence="2 3" key="1">
    <citation type="submission" date="2019-01" db="EMBL/GenBank/DDBJ databases">
        <title>Genome sequencing of the rare red list fungi Fomitopsis rosea.</title>
        <authorList>
            <person name="Buettner E."/>
            <person name="Kellner H."/>
        </authorList>
    </citation>
    <scope>NUCLEOTIDE SEQUENCE [LARGE SCALE GENOMIC DNA]</scope>
    <source>
        <strain evidence="2 3">DSM 105464</strain>
    </source>
</reference>
<name>A0A4Y9XRZ7_9APHY</name>
<comment type="caution">
    <text evidence="2">The sequence shown here is derived from an EMBL/GenBank/DDBJ whole genome shotgun (WGS) entry which is preliminary data.</text>
</comment>
<sequence length="289" mass="30897">MTPNFEITGPPASTTTPNATQSIGALQPSDTTSQQRVSKKPVPRYPPGIPIPGVTQSMGSDAASQQKVGKKEVPRYPPGIPIPNATQSMGPLQPSDATSQQRVSKKPVPRYPPGIPIPIATQGMGSDARSQQKVGKKEVPRYPPGIPIPNATQGMGSLQPIDTTSQQKMGKKPIPRYPPGLPIPVAHRVHERNSSSTSSWSAKPNTTENDHAGKRVPLSVDTHNFSDSIFAALGQVPAEPAFHTGTILNSIWVDTPRVGLQDTIHPTTRLLEPFRNGGDILNPAWVNNP</sequence>
<evidence type="ECO:0000256" key="1">
    <source>
        <dbReference type="SAM" id="MobiDB-lite"/>
    </source>
</evidence>
<organism evidence="2 3">
    <name type="scientific">Rhodofomes roseus</name>
    <dbReference type="NCBI Taxonomy" id="34475"/>
    <lineage>
        <taxon>Eukaryota</taxon>
        <taxon>Fungi</taxon>
        <taxon>Dikarya</taxon>
        <taxon>Basidiomycota</taxon>
        <taxon>Agaricomycotina</taxon>
        <taxon>Agaricomycetes</taxon>
        <taxon>Polyporales</taxon>
        <taxon>Rhodofomes</taxon>
    </lineage>
</organism>
<dbReference type="EMBL" id="SEKV01001225">
    <property type="protein sequence ID" value="TFY51299.1"/>
    <property type="molecule type" value="Genomic_DNA"/>
</dbReference>
<evidence type="ECO:0000313" key="2">
    <source>
        <dbReference type="EMBL" id="TFY51299.1"/>
    </source>
</evidence>
<feature type="non-terminal residue" evidence="2">
    <location>
        <position position="289"/>
    </location>
</feature>
<feature type="compositionally biased region" description="Polar residues" evidence="1">
    <location>
        <begin position="1"/>
        <end position="36"/>
    </location>
</feature>
<feature type="compositionally biased region" description="Polar residues" evidence="1">
    <location>
        <begin position="150"/>
        <end position="168"/>
    </location>
</feature>
<accession>A0A4Y9XRZ7</accession>